<comment type="similarity">
    <text evidence="2">Belongs to the glycosyl hydrolase 25 family.</text>
</comment>
<evidence type="ECO:0000259" key="4">
    <source>
        <dbReference type="SMART" id="SM01095"/>
    </source>
</evidence>
<dbReference type="PANTHER" id="PTHR34135">
    <property type="entry name" value="LYSOZYME"/>
    <property type="match status" value="1"/>
</dbReference>
<dbReference type="Pfam" id="PF01183">
    <property type="entry name" value="Glyco_hydro_25"/>
    <property type="match status" value="1"/>
</dbReference>
<evidence type="ECO:0000256" key="1">
    <source>
        <dbReference type="ARBA" id="ARBA00000632"/>
    </source>
</evidence>
<proteinExistence type="inferred from homology"/>
<feature type="domain" description="Cpl-7 lysozyme C-terminal" evidence="4">
    <location>
        <begin position="379"/>
        <end position="420"/>
    </location>
</feature>
<protein>
    <recommendedName>
        <fullName evidence="3">lysozyme</fullName>
        <ecNumber evidence="3">3.2.1.17</ecNumber>
    </recommendedName>
</protein>
<dbReference type="Gene3D" id="3.20.20.80">
    <property type="entry name" value="Glycosidases"/>
    <property type="match status" value="1"/>
</dbReference>
<dbReference type="Pfam" id="PF08230">
    <property type="entry name" value="CW_7"/>
    <property type="match status" value="2"/>
</dbReference>
<organism evidence="5">
    <name type="scientific">Siphoviridae sp. ctJT77</name>
    <dbReference type="NCBI Taxonomy" id="2825432"/>
    <lineage>
        <taxon>Viruses</taxon>
        <taxon>Duplodnaviria</taxon>
        <taxon>Heunggongvirae</taxon>
        <taxon>Uroviricota</taxon>
        <taxon>Caudoviricetes</taxon>
    </lineage>
</organism>
<evidence type="ECO:0000256" key="3">
    <source>
        <dbReference type="ARBA" id="ARBA00012732"/>
    </source>
</evidence>
<sequence length="472" mass="53147">MKKGIDISKWNGKIDFTQVKKSAVDFVIIREGYRKRIDPRFLEYVEESKKAGLIVLGIYHFLYTRSVDDAILEAQSAVSNVKKAGLKPDEIIIFSDYEYDTVDDAKEAGIILTKEDCNAHVQAFCAEVTRLGYKAGIYTNLDYYRHYYTSETISLYPIWLADYTDGPDFSCIVQQYTSKGSVPGISGNVDMNYYYGDFKMDGEIKYSRQKVVDLALSWVGKNEKDGSYKEIIDIYNNFSGPFPRGVRMQYGWSWCACTWSALAVSLGYTEIMPIEISCGELIKRAKEMGVWIEDDSYRPLPGDGILYDWQDSGVGDNQGWPDHVGTVVSTTDREITVVEGNKSDAVGVRTIPINGKFIRGFIAPKFMDEETIAPIVKSVEEIANEVLSGLWGYGTARKDALTVAGYDYEEVQKKVNEIVENQHKEKVLHAACRTILGEYGTGMARRTKIESLGLSYEEVQKLVNIIVGISKE</sequence>
<dbReference type="GO" id="GO:0003796">
    <property type="term" value="F:lysozyme activity"/>
    <property type="evidence" value="ECO:0007669"/>
    <property type="project" value="UniProtKB-EC"/>
</dbReference>
<dbReference type="InterPro" id="IPR017853">
    <property type="entry name" value="GH"/>
</dbReference>
<dbReference type="PANTHER" id="PTHR34135:SF2">
    <property type="entry name" value="LYSOZYME"/>
    <property type="match status" value="1"/>
</dbReference>
<dbReference type="EC" id="3.2.1.17" evidence="3"/>
<name>A0A8S5UZS1_9CAUD</name>
<dbReference type="PROSITE" id="PS51904">
    <property type="entry name" value="GLYCOSYL_HYDROL_F25_2"/>
    <property type="match status" value="1"/>
</dbReference>
<dbReference type="GO" id="GO:0016998">
    <property type="term" value="P:cell wall macromolecule catabolic process"/>
    <property type="evidence" value="ECO:0007669"/>
    <property type="project" value="InterPro"/>
</dbReference>
<dbReference type="SMART" id="SM01095">
    <property type="entry name" value="Cpl-7"/>
    <property type="match status" value="2"/>
</dbReference>
<comment type="catalytic activity">
    <reaction evidence="1">
        <text>Hydrolysis of (1-&gt;4)-beta-linkages between N-acetylmuramic acid and N-acetyl-D-glucosamine residues in a peptidoglycan and between N-acetyl-D-glucosamine residues in chitodextrins.</text>
        <dbReference type="EC" id="3.2.1.17"/>
    </reaction>
</comment>
<reference evidence="5" key="1">
    <citation type="journal article" date="2021" name="Proc. Natl. Acad. Sci. U.S.A.">
        <title>A Catalog of Tens of Thousands of Viruses from Human Metagenomes Reveals Hidden Associations with Chronic Diseases.</title>
        <authorList>
            <person name="Tisza M.J."/>
            <person name="Buck C.B."/>
        </authorList>
    </citation>
    <scope>NUCLEOTIDE SEQUENCE</scope>
    <source>
        <strain evidence="5">CtJT77</strain>
    </source>
</reference>
<dbReference type="EMBL" id="BK016174">
    <property type="protein sequence ID" value="DAF99874.1"/>
    <property type="molecule type" value="Genomic_DNA"/>
</dbReference>
<dbReference type="InterPro" id="IPR013168">
    <property type="entry name" value="Cpl_7_lyso_C"/>
</dbReference>
<dbReference type="GO" id="GO:0016052">
    <property type="term" value="P:carbohydrate catabolic process"/>
    <property type="evidence" value="ECO:0007669"/>
    <property type="project" value="TreeGrafter"/>
</dbReference>
<dbReference type="SUPFAM" id="SSF51445">
    <property type="entry name" value="(Trans)glycosidases"/>
    <property type="match status" value="1"/>
</dbReference>
<accession>A0A8S5UZS1</accession>
<feature type="domain" description="Cpl-7 lysozyme C-terminal" evidence="4">
    <location>
        <begin position="427"/>
        <end position="468"/>
    </location>
</feature>
<dbReference type="InterPro" id="IPR002053">
    <property type="entry name" value="Glyco_hydro_25"/>
</dbReference>
<evidence type="ECO:0000256" key="2">
    <source>
        <dbReference type="ARBA" id="ARBA00010646"/>
    </source>
</evidence>
<evidence type="ECO:0000313" key="5">
    <source>
        <dbReference type="EMBL" id="DAF99874.1"/>
    </source>
</evidence>
<dbReference type="GO" id="GO:0009253">
    <property type="term" value="P:peptidoglycan catabolic process"/>
    <property type="evidence" value="ECO:0007669"/>
    <property type="project" value="InterPro"/>
</dbReference>